<proteinExistence type="predicted"/>
<sequence length="171" mass="18974">MAISFSTRLLPFISVMVSALARKAHPSRVASLRPNITAASKDVIDCAWCSDIRDTIKTCTIAYEGLHVEVALSEGEEDAMKGRGAALSKETKEYDITPGLAAKYPLSSLFEPVKAILETGVTKETCSEVAKYIENNPRGPFRNEGRMPWLYQFMLDPGLDKYEGYKFDTIK</sequence>
<protein>
    <submittedName>
        <fullName evidence="2">Uncharacterized protein</fullName>
    </submittedName>
</protein>
<evidence type="ECO:0000313" key="3">
    <source>
        <dbReference type="Proteomes" id="UP000574390"/>
    </source>
</evidence>
<feature type="chain" id="PRO_5029834133" evidence="1">
    <location>
        <begin position="27"/>
        <end position="171"/>
    </location>
</feature>
<comment type="caution">
    <text evidence="2">The sequence shown here is derived from an EMBL/GenBank/DDBJ whole genome shotgun (WGS) entry which is preliminary data.</text>
</comment>
<keyword evidence="1" id="KW-0732">Signal</keyword>
<accession>A0A7J6S0B1</accession>
<organism evidence="2 3">
    <name type="scientific">Perkinsus olseni</name>
    <name type="common">Perkinsus atlanticus</name>
    <dbReference type="NCBI Taxonomy" id="32597"/>
    <lineage>
        <taxon>Eukaryota</taxon>
        <taxon>Sar</taxon>
        <taxon>Alveolata</taxon>
        <taxon>Perkinsozoa</taxon>
        <taxon>Perkinsea</taxon>
        <taxon>Perkinsida</taxon>
        <taxon>Perkinsidae</taxon>
        <taxon>Perkinsus</taxon>
    </lineage>
</organism>
<dbReference type="AlphaFoldDB" id="A0A7J6S0B1"/>
<reference evidence="2 3" key="1">
    <citation type="submission" date="2020-04" db="EMBL/GenBank/DDBJ databases">
        <title>Perkinsus olseni comparative genomics.</title>
        <authorList>
            <person name="Bogema D.R."/>
        </authorList>
    </citation>
    <scope>NUCLEOTIDE SEQUENCE [LARGE SCALE GENOMIC DNA]</scope>
    <source>
        <strain evidence="2">ATCC PRA-205</strain>
    </source>
</reference>
<evidence type="ECO:0000256" key="1">
    <source>
        <dbReference type="SAM" id="SignalP"/>
    </source>
</evidence>
<dbReference type="Proteomes" id="UP000574390">
    <property type="component" value="Unassembled WGS sequence"/>
</dbReference>
<gene>
    <name evidence="2" type="ORF">FOZ62_008250</name>
</gene>
<feature type="signal peptide" evidence="1">
    <location>
        <begin position="1"/>
        <end position="26"/>
    </location>
</feature>
<evidence type="ECO:0000313" key="2">
    <source>
        <dbReference type="EMBL" id="KAF4726398.1"/>
    </source>
</evidence>
<dbReference type="EMBL" id="JABANM010018267">
    <property type="protein sequence ID" value="KAF4726398.1"/>
    <property type="molecule type" value="Genomic_DNA"/>
</dbReference>
<name>A0A7J6S0B1_PEROL</name>